<dbReference type="VEuPathDB" id="VectorBase:LOC119165344"/>
<evidence type="ECO:0000256" key="2">
    <source>
        <dbReference type="SAM" id="MobiDB-lite"/>
    </source>
</evidence>
<dbReference type="PANTHER" id="PTHR24111:SF0">
    <property type="entry name" value="LEUCINE-RICH REPEAT-CONTAINING PROTEIN"/>
    <property type="match status" value="1"/>
</dbReference>
<dbReference type="PANTHER" id="PTHR24111">
    <property type="entry name" value="LEUCINE-RICH REPEAT-CONTAINING PROTEIN 34"/>
    <property type="match status" value="1"/>
</dbReference>
<dbReference type="InterPro" id="IPR032675">
    <property type="entry name" value="LRR_dom_sf"/>
</dbReference>
<dbReference type="EMBL" id="GHWJ01008688">
    <property type="protein sequence ID" value="NOV41425.1"/>
    <property type="molecule type" value="Transcribed_RNA"/>
</dbReference>
<protein>
    <submittedName>
        <fullName evidence="3">Protein ovary overexpressed</fullName>
    </submittedName>
</protein>
<evidence type="ECO:0000313" key="3">
    <source>
        <dbReference type="EMBL" id="NOV41425.1"/>
    </source>
</evidence>
<dbReference type="OrthoDB" id="6491188at2759"/>
<accession>A0A6M2D632</accession>
<evidence type="ECO:0000256" key="1">
    <source>
        <dbReference type="ARBA" id="ARBA00022737"/>
    </source>
</evidence>
<feature type="compositionally biased region" description="Polar residues" evidence="2">
    <location>
        <begin position="1"/>
        <end position="12"/>
    </location>
</feature>
<dbReference type="AlphaFoldDB" id="A0A6M2D632"/>
<dbReference type="Gene3D" id="3.80.10.10">
    <property type="entry name" value="Ribonuclease Inhibitor"/>
    <property type="match status" value="2"/>
</dbReference>
<reference evidence="3" key="1">
    <citation type="submission" date="2019-09" db="EMBL/GenBank/DDBJ databases">
        <title>Organ-specific transcriptomic study of the physiology of the cattle tick, Rhipicephalus microplus.</title>
        <authorList>
            <person name="Tirloni L."/>
            <person name="Braz G."/>
            <person name="Gandara A.C.P."/>
            <person name="Sabadin G.A."/>
            <person name="da Silva R.M."/>
            <person name="Guizzo M.G."/>
            <person name="Machado J.A."/>
            <person name="Costa E.P."/>
            <person name="Gomes H.F."/>
            <person name="Moraes J."/>
            <person name="Mota M.B.S."/>
            <person name="Mesquita R.D."/>
            <person name="Alvarenga P.H."/>
            <person name="Alves F."/>
            <person name="Seixas A."/>
            <person name="da Fonseca R.N."/>
            <person name="Fogaca A."/>
            <person name="Logullo C."/>
            <person name="Tanaka A."/>
            <person name="Daffre S."/>
            <person name="Termignoni C."/>
            <person name="Vaz I.S.Jr."/>
            <person name="Oliveira P.L."/>
            <person name="Ribeiro J.M."/>
        </authorList>
    </citation>
    <scope>NUCLEOTIDE SEQUENCE</scope>
    <source>
        <strain evidence="3">Porto Alegre</strain>
    </source>
</reference>
<dbReference type="InterPro" id="IPR052201">
    <property type="entry name" value="LRR-containing_regulator"/>
</dbReference>
<keyword evidence="1" id="KW-0677">Repeat</keyword>
<sequence length="791" mass="88684">MTVSSSNSNNQEFAMPEGGVGDVVRGTGEGAQPAMKGDKGSTLAGFAKMLASADESVFQSSENVINIFKEVDETFCDASTCVADPCTFAATYSCWAVNCQQGWNDLFNPRGAEVLQLKRGLIYFRTMDVNTEDLDSLADIKYLCLYLWFLRQHSCISAVYISLPVLAPRHLPLFLSLLKLTDGLRQCEIRGNDPFMEPSLPVCEFRLRPLSPLSKLRELGLAAVRLTNDDVNILARVVERSEMLVALVLIDVEMGSVAFADVVAKVIQHKKLQDFRVKMKAVEPETIFDEALGLIGSSGSLLRLHVHVDRGLVNLLRGLQGCTTLNELIVENMIEDAEAVRALADFLEKQQSCRCLKACINTKMLESVYRVHDDMERIIGSSSVEVLILSGSVFAPQSVKHLVDGLAASKMLKQLHLDDTQLACADVFPFVKVVKVRSKKGGFEELNLGEVSGSENELCDLLRFMTDADVCHLITLTFHERLIPALKESATNSGRFSKVTLSYVEAEQAEPALQALRLTASTLKSICIDSPQDISILGGQFLAYLIRNCKSLTVLQLRCSTQAKAARQIFKAIAQSKSLVVLSIERLCFEDKLYPDLVHRDLVDMLRQNQSLHRLEFYLRDVQEYEKLKPYLVEGLSAHEYLTSLKIYTGKVRKELVVREPVILECLRRNTIVLEWTMDIMLRDFLAPEAAAAIQALDDCESRLDLLRRVGAFFPRAAESRLRLARMATRTKYYLLRAAYHKHEEFVWSPDGQNRFRELKMFMRDQAFSIMGIAQEHRESSSDSDCDVGKS</sequence>
<organism evidence="3">
    <name type="scientific">Rhipicephalus microplus</name>
    <name type="common">Cattle tick</name>
    <name type="synonym">Boophilus microplus</name>
    <dbReference type="NCBI Taxonomy" id="6941"/>
    <lineage>
        <taxon>Eukaryota</taxon>
        <taxon>Metazoa</taxon>
        <taxon>Ecdysozoa</taxon>
        <taxon>Arthropoda</taxon>
        <taxon>Chelicerata</taxon>
        <taxon>Arachnida</taxon>
        <taxon>Acari</taxon>
        <taxon>Parasitiformes</taxon>
        <taxon>Ixodida</taxon>
        <taxon>Ixodoidea</taxon>
        <taxon>Ixodidae</taxon>
        <taxon>Rhipicephalinae</taxon>
        <taxon>Rhipicephalus</taxon>
        <taxon>Boophilus</taxon>
    </lineage>
</organism>
<name>A0A6M2D632_RHIMP</name>
<dbReference type="SUPFAM" id="SSF52047">
    <property type="entry name" value="RNI-like"/>
    <property type="match status" value="1"/>
</dbReference>
<feature type="region of interest" description="Disordered" evidence="2">
    <location>
        <begin position="1"/>
        <end position="37"/>
    </location>
</feature>
<proteinExistence type="predicted"/>